<gene>
    <name evidence="1" type="ORF">ACFYG5_06305</name>
</gene>
<accession>A0AB74UWS4</accession>
<reference evidence="1" key="1">
    <citation type="submission" date="2024-10" db="EMBL/GenBank/DDBJ databases">
        <authorList>
            <person name="Lesea H.P."/>
            <person name="Kuehl J.V."/>
            <person name="Chandonia J.-M."/>
        </authorList>
    </citation>
    <scope>NUCLEOTIDE SEQUENCE</scope>
    <source>
        <strain evidence="1">FW102-FHT14D07</strain>
    </source>
</reference>
<name>A0AB74UWS4_9GAMM</name>
<organism evidence="1">
    <name type="scientific">Rhodanobacter sp. FW102-FHT14D07</name>
    <dbReference type="NCBI Taxonomy" id="3351462"/>
    <lineage>
        <taxon>Bacteria</taxon>
        <taxon>Pseudomonadati</taxon>
        <taxon>Pseudomonadota</taxon>
        <taxon>Gammaproteobacteria</taxon>
        <taxon>Lysobacterales</taxon>
        <taxon>Rhodanobacteraceae</taxon>
        <taxon>Rhodanobacter</taxon>
    </lineage>
</organism>
<proteinExistence type="predicted"/>
<protein>
    <submittedName>
        <fullName evidence="1">Uncharacterized protein</fullName>
    </submittedName>
</protein>
<sequence length="67" mass="7054">MSKESTRATGYWNSTAIQVAGAAADALATRMAIWGRAGGQCLACDDRLLRLQAKEHAAHAYGAVGMM</sequence>
<dbReference type="RefSeq" id="WP_395118700.1">
    <property type="nucleotide sequence ID" value="NZ_CP170721.1"/>
</dbReference>
<dbReference type="AlphaFoldDB" id="A0AB74UWS4"/>
<dbReference type="EMBL" id="CP170721">
    <property type="protein sequence ID" value="XIA19742.1"/>
    <property type="molecule type" value="Genomic_DNA"/>
</dbReference>
<evidence type="ECO:0000313" key="1">
    <source>
        <dbReference type="EMBL" id="XIA19742.1"/>
    </source>
</evidence>